<reference evidence="5 6" key="1">
    <citation type="submission" date="2018-07" db="EMBL/GenBank/DDBJ databases">
        <title>Dyadobacter roseus sp. nov., isolated from rose rhizosphere soil.</title>
        <authorList>
            <person name="Chen L."/>
        </authorList>
    </citation>
    <scope>NUCLEOTIDE SEQUENCE [LARGE SCALE GENOMIC DNA]</scope>
    <source>
        <strain evidence="5 6">RS19</strain>
    </source>
</reference>
<dbReference type="Pfam" id="PF00027">
    <property type="entry name" value="cNMP_binding"/>
    <property type="match status" value="1"/>
</dbReference>
<proteinExistence type="predicted"/>
<dbReference type="SUPFAM" id="SSF46785">
    <property type="entry name" value="Winged helix' DNA-binding domain"/>
    <property type="match status" value="1"/>
</dbReference>
<dbReference type="PANTHER" id="PTHR24567">
    <property type="entry name" value="CRP FAMILY TRANSCRIPTIONAL REGULATORY PROTEIN"/>
    <property type="match status" value="1"/>
</dbReference>
<dbReference type="PANTHER" id="PTHR24567:SF26">
    <property type="entry name" value="REGULATORY PROTEIN YEIL"/>
    <property type="match status" value="1"/>
</dbReference>
<dbReference type="GO" id="GO:0003677">
    <property type="term" value="F:DNA binding"/>
    <property type="evidence" value="ECO:0007669"/>
    <property type="project" value="UniProtKB-KW"/>
</dbReference>
<keyword evidence="3" id="KW-0804">Transcription</keyword>
<dbReference type="InterPro" id="IPR014710">
    <property type="entry name" value="RmlC-like_jellyroll"/>
</dbReference>
<comment type="caution">
    <text evidence="5">The sequence shown here is derived from an EMBL/GenBank/DDBJ whole genome shotgun (WGS) entry which is preliminary data.</text>
</comment>
<evidence type="ECO:0000313" key="6">
    <source>
        <dbReference type="Proteomes" id="UP000256373"/>
    </source>
</evidence>
<dbReference type="InterPro" id="IPR050397">
    <property type="entry name" value="Env_Response_Regulators"/>
</dbReference>
<keyword evidence="2" id="KW-0238">DNA-binding</keyword>
<evidence type="ECO:0000256" key="1">
    <source>
        <dbReference type="ARBA" id="ARBA00023015"/>
    </source>
</evidence>
<organism evidence="5 6">
    <name type="scientific">Dyadobacter luteus</name>
    <dbReference type="NCBI Taxonomy" id="2259619"/>
    <lineage>
        <taxon>Bacteria</taxon>
        <taxon>Pseudomonadati</taxon>
        <taxon>Bacteroidota</taxon>
        <taxon>Cytophagia</taxon>
        <taxon>Cytophagales</taxon>
        <taxon>Spirosomataceae</taxon>
        <taxon>Dyadobacter</taxon>
    </lineage>
</organism>
<name>A0A3D8YFN0_9BACT</name>
<dbReference type="InterPro" id="IPR018490">
    <property type="entry name" value="cNMP-bd_dom_sf"/>
</dbReference>
<dbReference type="InterPro" id="IPR036390">
    <property type="entry name" value="WH_DNA-bd_sf"/>
</dbReference>
<dbReference type="AlphaFoldDB" id="A0A3D8YFN0"/>
<evidence type="ECO:0000259" key="4">
    <source>
        <dbReference type="PROSITE" id="PS50042"/>
    </source>
</evidence>
<dbReference type="CDD" id="cd00038">
    <property type="entry name" value="CAP_ED"/>
    <property type="match status" value="1"/>
</dbReference>
<dbReference type="SUPFAM" id="SSF51206">
    <property type="entry name" value="cAMP-binding domain-like"/>
    <property type="match status" value="1"/>
</dbReference>
<dbReference type="InterPro" id="IPR000595">
    <property type="entry name" value="cNMP-bd_dom"/>
</dbReference>
<keyword evidence="6" id="KW-1185">Reference proteome</keyword>
<dbReference type="EMBL" id="QNUL01000003">
    <property type="protein sequence ID" value="REA63077.1"/>
    <property type="molecule type" value="Genomic_DNA"/>
</dbReference>
<gene>
    <name evidence="5" type="ORF">DSL64_05520</name>
</gene>
<evidence type="ECO:0000313" key="5">
    <source>
        <dbReference type="EMBL" id="REA63077.1"/>
    </source>
</evidence>
<dbReference type="SMART" id="SM00100">
    <property type="entry name" value="cNMP"/>
    <property type="match status" value="1"/>
</dbReference>
<dbReference type="SMART" id="SM00419">
    <property type="entry name" value="HTH_CRP"/>
    <property type="match status" value="1"/>
</dbReference>
<dbReference type="PROSITE" id="PS50042">
    <property type="entry name" value="CNMP_BINDING_3"/>
    <property type="match status" value="1"/>
</dbReference>
<dbReference type="GO" id="GO:0005829">
    <property type="term" value="C:cytosol"/>
    <property type="evidence" value="ECO:0007669"/>
    <property type="project" value="TreeGrafter"/>
</dbReference>
<dbReference type="InterPro" id="IPR012318">
    <property type="entry name" value="HTH_CRP"/>
</dbReference>
<accession>A0A3D8YFN0</accession>
<sequence>MTMMIQTDLLVRYGATYKKVSASEIIFLEGDTGHYYHQLVEGRVCWSNFNDDGKEILQELVWPGESFGELVLFDQMPYACSAVALTDCVILRLPSAAFRQMLQDDPSISIRFNKMFAEKLRFKLFLIRELAGNSPEQTVDKLFHYLQKHSNKVCQECNKLLLTRQQIANLTGMRVETIIRATKALENKGKVSIVKGKVFLTSENETSCCKSRQSIV</sequence>
<dbReference type="GO" id="GO:0003700">
    <property type="term" value="F:DNA-binding transcription factor activity"/>
    <property type="evidence" value="ECO:0007669"/>
    <property type="project" value="TreeGrafter"/>
</dbReference>
<evidence type="ECO:0000256" key="3">
    <source>
        <dbReference type="ARBA" id="ARBA00023163"/>
    </source>
</evidence>
<dbReference type="Pfam" id="PF13545">
    <property type="entry name" value="HTH_Crp_2"/>
    <property type="match status" value="1"/>
</dbReference>
<dbReference type="Gene3D" id="2.60.120.10">
    <property type="entry name" value="Jelly Rolls"/>
    <property type="match status" value="1"/>
</dbReference>
<feature type="domain" description="Cyclic nucleotide-binding" evidence="4">
    <location>
        <begin position="17"/>
        <end position="119"/>
    </location>
</feature>
<keyword evidence="1" id="KW-0805">Transcription regulation</keyword>
<evidence type="ECO:0000256" key="2">
    <source>
        <dbReference type="ARBA" id="ARBA00023125"/>
    </source>
</evidence>
<dbReference type="Proteomes" id="UP000256373">
    <property type="component" value="Unassembled WGS sequence"/>
</dbReference>
<protein>
    <submittedName>
        <fullName evidence="5">Crp/Fnr family transcriptional regulator</fullName>
    </submittedName>
</protein>